<dbReference type="Gene3D" id="3.40.225.10">
    <property type="entry name" value="Class II aldolase/adducin N-terminal domain"/>
    <property type="match status" value="1"/>
</dbReference>
<evidence type="ECO:0000313" key="5">
    <source>
        <dbReference type="Proteomes" id="UP001143463"/>
    </source>
</evidence>
<reference evidence="4" key="1">
    <citation type="journal article" date="2014" name="Int. J. Syst. Evol. Microbiol.">
        <title>Complete genome sequence of Corynebacterium casei LMG S-19264T (=DSM 44701T), isolated from a smear-ripened cheese.</title>
        <authorList>
            <consortium name="US DOE Joint Genome Institute (JGI-PGF)"/>
            <person name="Walter F."/>
            <person name="Albersmeier A."/>
            <person name="Kalinowski J."/>
            <person name="Ruckert C."/>
        </authorList>
    </citation>
    <scope>NUCLEOTIDE SEQUENCE</scope>
    <source>
        <strain evidence="4">VKM Ac-1069</strain>
    </source>
</reference>
<organism evidence="4 5">
    <name type="scientific">Pseudonocardia halophobica</name>
    <dbReference type="NCBI Taxonomy" id="29401"/>
    <lineage>
        <taxon>Bacteria</taxon>
        <taxon>Bacillati</taxon>
        <taxon>Actinomycetota</taxon>
        <taxon>Actinomycetes</taxon>
        <taxon>Pseudonocardiales</taxon>
        <taxon>Pseudonocardiaceae</taxon>
        <taxon>Pseudonocardia</taxon>
    </lineage>
</organism>
<evidence type="ECO:0000256" key="2">
    <source>
        <dbReference type="ARBA" id="ARBA00023239"/>
    </source>
</evidence>
<dbReference type="Proteomes" id="UP001143463">
    <property type="component" value="Unassembled WGS sequence"/>
</dbReference>
<keyword evidence="2" id="KW-0456">Lyase</keyword>
<dbReference type="SUPFAM" id="SSF53639">
    <property type="entry name" value="AraD/HMP-PK domain-like"/>
    <property type="match status" value="1"/>
</dbReference>
<feature type="domain" description="Class II aldolase/adducin N-terminal" evidence="3">
    <location>
        <begin position="8"/>
        <end position="181"/>
    </location>
</feature>
<dbReference type="GO" id="GO:0016832">
    <property type="term" value="F:aldehyde-lyase activity"/>
    <property type="evidence" value="ECO:0007669"/>
    <property type="project" value="TreeGrafter"/>
</dbReference>
<sequence length="212" mass="22559">MLLADERVRIVECCRRMAAAGLTVGTSGNVSERRGDLVAITPTGVDYGALTPAGVCVVDLGGRPVEDGPLPSSELPMHLAVYAGTAERAVVHTHPLYATALSTVVDELPGIHYLVMQLGGPVRVAPYERYGSVELAEASVRAMAGRSAVLLRNHGATTCGDTLARAYDRAVTLEWLCRLYHQARLLGEPTLLADDELAAVGEKLRTYGQPPL</sequence>
<evidence type="ECO:0000259" key="3">
    <source>
        <dbReference type="SMART" id="SM01007"/>
    </source>
</evidence>
<protein>
    <submittedName>
        <fullName evidence="4">Fuculose phosphate aldolase</fullName>
    </submittedName>
</protein>
<accession>A0A9W6L8A9</accession>
<comment type="caution">
    <text evidence="4">The sequence shown here is derived from an EMBL/GenBank/DDBJ whole genome shotgun (WGS) entry which is preliminary data.</text>
</comment>
<evidence type="ECO:0000313" key="4">
    <source>
        <dbReference type="EMBL" id="GLL14685.1"/>
    </source>
</evidence>
<dbReference type="GO" id="GO:0046872">
    <property type="term" value="F:metal ion binding"/>
    <property type="evidence" value="ECO:0007669"/>
    <property type="project" value="UniProtKB-KW"/>
</dbReference>
<keyword evidence="5" id="KW-1185">Reference proteome</keyword>
<dbReference type="Pfam" id="PF00596">
    <property type="entry name" value="Aldolase_II"/>
    <property type="match status" value="1"/>
</dbReference>
<dbReference type="SMART" id="SM01007">
    <property type="entry name" value="Aldolase_II"/>
    <property type="match status" value="1"/>
</dbReference>
<dbReference type="InterPro" id="IPR050197">
    <property type="entry name" value="Aldolase_class_II_sugar_metab"/>
</dbReference>
<evidence type="ECO:0000256" key="1">
    <source>
        <dbReference type="ARBA" id="ARBA00022723"/>
    </source>
</evidence>
<dbReference type="PANTHER" id="PTHR22789:SF0">
    <property type="entry name" value="3-OXO-TETRONATE 4-PHOSPHATE DECARBOXYLASE-RELATED"/>
    <property type="match status" value="1"/>
</dbReference>
<dbReference type="InterPro" id="IPR036409">
    <property type="entry name" value="Aldolase_II/adducin_N_sf"/>
</dbReference>
<dbReference type="AlphaFoldDB" id="A0A9W6L8A9"/>
<dbReference type="PANTHER" id="PTHR22789">
    <property type="entry name" value="FUCULOSE PHOSPHATE ALDOLASE"/>
    <property type="match status" value="1"/>
</dbReference>
<proteinExistence type="predicted"/>
<dbReference type="RefSeq" id="WP_037051104.1">
    <property type="nucleotide sequence ID" value="NZ_BAAAUZ010000014.1"/>
</dbReference>
<dbReference type="EMBL" id="BSFQ01000035">
    <property type="protein sequence ID" value="GLL14685.1"/>
    <property type="molecule type" value="Genomic_DNA"/>
</dbReference>
<reference evidence="4" key="2">
    <citation type="submission" date="2023-01" db="EMBL/GenBank/DDBJ databases">
        <authorList>
            <person name="Sun Q."/>
            <person name="Evtushenko L."/>
        </authorList>
    </citation>
    <scope>NUCLEOTIDE SEQUENCE</scope>
    <source>
        <strain evidence="4">VKM Ac-1069</strain>
    </source>
</reference>
<gene>
    <name evidence="4" type="primary">fucA</name>
    <name evidence="4" type="ORF">GCM10017577_58330</name>
</gene>
<name>A0A9W6L8A9_9PSEU</name>
<keyword evidence="1" id="KW-0479">Metal-binding</keyword>
<dbReference type="InterPro" id="IPR001303">
    <property type="entry name" value="Aldolase_II/adducin_N"/>
</dbReference>
<dbReference type="GO" id="GO:0019323">
    <property type="term" value="P:pentose catabolic process"/>
    <property type="evidence" value="ECO:0007669"/>
    <property type="project" value="TreeGrafter"/>
</dbReference>
<dbReference type="GO" id="GO:0005829">
    <property type="term" value="C:cytosol"/>
    <property type="evidence" value="ECO:0007669"/>
    <property type="project" value="TreeGrafter"/>
</dbReference>